<feature type="binding site" evidence="6">
    <location>
        <position position="82"/>
    </location>
    <ligand>
        <name>substrate</name>
    </ligand>
</feature>
<feature type="binding site" evidence="6">
    <location>
        <position position="110"/>
    </location>
    <ligand>
        <name>a divalent metal cation</name>
        <dbReference type="ChEBI" id="CHEBI:60240"/>
        <label>1</label>
    </ligand>
</feature>
<dbReference type="AlphaFoldDB" id="I6ZN86"/>
<evidence type="ECO:0000256" key="7">
    <source>
        <dbReference type="RuleBase" id="RU003653"/>
    </source>
</evidence>
<gene>
    <name evidence="6" type="primary">map</name>
    <name evidence="9" type="ordered locus">MROS_0195</name>
</gene>
<sequence length="253" mass="27695">MILIKTKKEIDYIRESCQIVAEVLQLLKNYIKPGVTTLELDRMAEDYILSNNARAAFKGYSQVGSFDFPGSICSSVDDEVVHGIPGNRVLNEGEIISIDVGVEKNGFYGDAALTVAVGNISDEKKKLMEVTEKSLYLAIEEARPGNRIGDIGYAVQSYVESFGYSVVRDLCGHGVGKHLHEDPQIPNYGKKGSGSLLKNGMTLAIEPMINLGTHKVFVDEDGWTVKTMDGKPSAHFEHTIAIIDGKPEILTKC</sequence>
<dbReference type="CDD" id="cd01086">
    <property type="entry name" value="MetAP1"/>
    <property type="match status" value="1"/>
</dbReference>
<evidence type="ECO:0000259" key="8">
    <source>
        <dbReference type="Pfam" id="PF00557"/>
    </source>
</evidence>
<evidence type="ECO:0000313" key="9">
    <source>
        <dbReference type="EMBL" id="AFN73439.1"/>
    </source>
</evidence>
<comment type="similarity">
    <text evidence="6">Belongs to the peptidase M24A family. Methionine aminopeptidase type 1 subfamily.</text>
</comment>
<dbReference type="EMBL" id="CP003557">
    <property type="protein sequence ID" value="AFN73439.1"/>
    <property type="molecule type" value="Genomic_DNA"/>
</dbReference>
<feature type="domain" description="Peptidase M24" evidence="8">
    <location>
        <begin position="12"/>
        <end position="242"/>
    </location>
</feature>
<dbReference type="PRINTS" id="PR00599">
    <property type="entry name" value="MAPEPTIDASE"/>
</dbReference>
<dbReference type="GO" id="GO:0070006">
    <property type="term" value="F:metalloaminopeptidase activity"/>
    <property type="evidence" value="ECO:0007669"/>
    <property type="project" value="UniProtKB-UniRule"/>
</dbReference>
<dbReference type="Pfam" id="PF00557">
    <property type="entry name" value="Peptidase_M24"/>
    <property type="match status" value="1"/>
</dbReference>
<comment type="function">
    <text evidence="1 6">Removes the N-terminal methionine from nascent proteins. The N-terminal methionine is often cleaved when the second residue in the primary sequence is small and uncharged (Met-Ala-, Cys, Gly, Pro, Ser, Thr, or Val). Requires deformylation of the N(alpha)-formylated initiator methionine before it can be hydrolyzed.</text>
</comment>
<keyword evidence="4 6" id="KW-0479">Metal-binding</keyword>
<dbReference type="InterPro" id="IPR000994">
    <property type="entry name" value="Pept_M24"/>
</dbReference>
<name>I6ZN86_MELRP</name>
<protein>
    <recommendedName>
        <fullName evidence="6 7">Methionine aminopeptidase</fullName>
        <shortName evidence="6">MAP</shortName>
        <shortName evidence="6">MetAP</shortName>
        <ecNumber evidence="6 7">3.4.11.18</ecNumber>
    </recommendedName>
    <alternativeName>
        <fullName evidence="6">Peptidase M</fullName>
    </alternativeName>
</protein>
<dbReference type="RefSeq" id="WP_014854876.1">
    <property type="nucleotide sequence ID" value="NC_018178.1"/>
</dbReference>
<dbReference type="InterPro" id="IPR036005">
    <property type="entry name" value="Creatinase/aminopeptidase-like"/>
</dbReference>
<dbReference type="Gene3D" id="3.90.230.10">
    <property type="entry name" value="Creatinase/methionine aminopeptidase superfamily"/>
    <property type="match status" value="1"/>
</dbReference>
<keyword evidence="10" id="KW-1185">Reference proteome</keyword>
<keyword evidence="2 6" id="KW-0031">Aminopeptidase</keyword>
<keyword evidence="5 6" id="KW-0378">Hydrolase</keyword>
<evidence type="ECO:0000256" key="6">
    <source>
        <dbReference type="HAMAP-Rule" id="MF_01974"/>
    </source>
</evidence>
<dbReference type="eggNOG" id="COG0024">
    <property type="taxonomic scope" value="Bacteria"/>
</dbReference>
<feature type="binding site" evidence="6">
    <location>
        <position position="173"/>
    </location>
    <ligand>
        <name>a divalent metal cation</name>
        <dbReference type="ChEBI" id="CHEBI:60240"/>
        <label>2</label>
        <note>catalytic</note>
    </ligand>
</feature>
<feature type="binding site" evidence="6">
    <location>
        <position position="99"/>
    </location>
    <ligand>
        <name>a divalent metal cation</name>
        <dbReference type="ChEBI" id="CHEBI:60240"/>
        <label>1</label>
    </ligand>
</feature>
<comment type="subunit">
    <text evidence="6">Monomer.</text>
</comment>
<dbReference type="SUPFAM" id="SSF55920">
    <property type="entry name" value="Creatinase/aminopeptidase"/>
    <property type="match status" value="1"/>
</dbReference>
<feature type="binding site" evidence="6">
    <location>
        <position position="237"/>
    </location>
    <ligand>
        <name>a divalent metal cation</name>
        <dbReference type="ChEBI" id="CHEBI:60240"/>
        <label>1</label>
    </ligand>
</feature>
<dbReference type="OrthoDB" id="9802055at2"/>
<dbReference type="HAMAP" id="MF_01974">
    <property type="entry name" value="MetAP_1"/>
    <property type="match status" value="1"/>
</dbReference>
<dbReference type="NCBIfam" id="TIGR00500">
    <property type="entry name" value="met_pdase_I"/>
    <property type="match status" value="1"/>
</dbReference>
<comment type="catalytic activity">
    <reaction evidence="6 7">
        <text>Release of N-terminal amino acids, preferentially methionine, from peptides and arylamides.</text>
        <dbReference type="EC" id="3.4.11.18"/>
    </reaction>
</comment>
<feature type="binding site" evidence="6">
    <location>
        <position position="110"/>
    </location>
    <ligand>
        <name>a divalent metal cation</name>
        <dbReference type="ChEBI" id="CHEBI:60240"/>
        <label>2</label>
        <note>catalytic</note>
    </ligand>
</feature>
<keyword evidence="3 6" id="KW-0645">Protease</keyword>
<evidence type="ECO:0000256" key="1">
    <source>
        <dbReference type="ARBA" id="ARBA00002521"/>
    </source>
</evidence>
<dbReference type="GO" id="GO:0004239">
    <property type="term" value="F:initiator methionyl aminopeptidase activity"/>
    <property type="evidence" value="ECO:0007669"/>
    <property type="project" value="UniProtKB-UniRule"/>
</dbReference>
<dbReference type="PANTHER" id="PTHR43330">
    <property type="entry name" value="METHIONINE AMINOPEPTIDASE"/>
    <property type="match status" value="1"/>
</dbReference>
<evidence type="ECO:0000256" key="2">
    <source>
        <dbReference type="ARBA" id="ARBA00022438"/>
    </source>
</evidence>
<dbReference type="KEGG" id="mro:MROS_0195"/>
<accession>I6ZN86</accession>
<evidence type="ECO:0000256" key="4">
    <source>
        <dbReference type="ARBA" id="ARBA00022723"/>
    </source>
</evidence>
<dbReference type="InterPro" id="IPR002467">
    <property type="entry name" value="Pept_M24A_MAP1"/>
</dbReference>
<reference evidence="9 10" key="1">
    <citation type="journal article" date="2013" name="PLoS ONE">
        <title>Genomic analysis of Melioribacter roseus, facultatively anaerobic organotrophic bacterium representing a novel deep lineage within Bacteriodetes/Chlorobi group.</title>
        <authorList>
            <person name="Kadnikov V.V."/>
            <person name="Mardanov A.V."/>
            <person name="Podosokorskaya O.A."/>
            <person name="Gavrilov S.N."/>
            <person name="Kublanov I.V."/>
            <person name="Beletsky A.V."/>
            <person name="Bonch-Osmolovskaya E.A."/>
            <person name="Ravin N.V."/>
        </authorList>
    </citation>
    <scope>NUCLEOTIDE SEQUENCE [LARGE SCALE GENOMIC DNA]</scope>
    <source>
        <strain evidence="10">JCM 17771 / P3M-2</strain>
    </source>
</reference>
<organism evidence="9 10">
    <name type="scientific">Melioribacter roseus (strain DSM 23840 / JCM 17771 / VKM B-2668 / P3M-2)</name>
    <dbReference type="NCBI Taxonomy" id="1191523"/>
    <lineage>
        <taxon>Bacteria</taxon>
        <taxon>Pseudomonadati</taxon>
        <taxon>Ignavibacteriota</taxon>
        <taxon>Ignavibacteria</taxon>
        <taxon>Ignavibacteriales</taxon>
        <taxon>Melioribacteraceae</taxon>
        <taxon>Melioribacter</taxon>
    </lineage>
</organism>
<feature type="binding site" evidence="6">
    <location>
        <position position="237"/>
    </location>
    <ligand>
        <name>a divalent metal cation</name>
        <dbReference type="ChEBI" id="CHEBI:60240"/>
        <label>2</label>
        <note>catalytic</note>
    </ligand>
</feature>
<dbReference type="STRING" id="1191523.MROS_0195"/>
<evidence type="ECO:0000256" key="3">
    <source>
        <dbReference type="ARBA" id="ARBA00022670"/>
    </source>
</evidence>
<evidence type="ECO:0000256" key="5">
    <source>
        <dbReference type="ARBA" id="ARBA00022801"/>
    </source>
</evidence>
<dbReference type="PATRIC" id="fig|1191523.3.peg.201"/>
<dbReference type="HOGENOM" id="CLU_015857_0_1_10"/>
<feature type="binding site" evidence="6">
    <location>
        <position position="206"/>
    </location>
    <ligand>
        <name>a divalent metal cation</name>
        <dbReference type="ChEBI" id="CHEBI:60240"/>
        <label>2</label>
        <note>catalytic</note>
    </ligand>
</feature>
<dbReference type="PANTHER" id="PTHR43330:SF27">
    <property type="entry name" value="METHIONINE AMINOPEPTIDASE"/>
    <property type="match status" value="1"/>
</dbReference>
<dbReference type="EC" id="3.4.11.18" evidence="6 7"/>
<dbReference type="GO" id="GO:0006508">
    <property type="term" value="P:proteolysis"/>
    <property type="evidence" value="ECO:0007669"/>
    <property type="project" value="UniProtKB-KW"/>
</dbReference>
<comment type="cofactor">
    <cofactor evidence="6">
        <name>Co(2+)</name>
        <dbReference type="ChEBI" id="CHEBI:48828"/>
    </cofactor>
    <cofactor evidence="6">
        <name>Zn(2+)</name>
        <dbReference type="ChEBI" id="CHEBI:29105"/>
    </cofactor>
    <cofactor evidence="6">
        <name>Mn(2+)</name>
        <dbReference type="ChEBI" id="CHEBI:29035"/>
    </cofactor>
    <cofactor evidence="6">
        <name>Fe(2+)</name>
        <dbReference type="ChEBI" id="CHEBI:29033"/>
    </cofactor>
    <text evidence="6">Binds 2 divalent metal cations per subunit. Has a high-affinity and a low affinity metal-binding site. The true nature of the physiological cofactor is under debate. The enzyme is active with cobalt, zinc, manganese or divalent iron ions. Most likely, methionine aminopeptidases function as mononuclear Fe(2+)-metalloproteases under physiological conditions, and the catalytically relevant metal-binding site has been assigned to the histidine-containing high-affinity site.</text>
</comment>
<proteinExistence type="inferred from homology"/>
<evidence type="ECO:0000313" key="10">
    <source>
        <dbReference type="Proteomes" id="UP000009011"/>
    </source>
</evidence>
<dbReference type="GO" id="GO:0005829">
    <property type="term" value="C:cytosol"/>
    <property type="evidence" value="ECO:0007669"/>
    <property type="project" value="TreeGrafter"/>
</dbReference>
<dbReference type="InterPro" id="IPR001714">
    <property type="entry name" value="Pept_M24_MAP"/>
</dbReference>
<dbReference type="GO" id="GO:0046872">
    <property type="term" value="F:metal ion binding"/>
    <property type="evidence" value="ECO:0007669"/>
    <property type="project" value="UniProtKB-UniRule"/>
</dbReference>
<dbReference type="Proteomes" id="UP000009011">
    <property type="component" value="Chromosome"/>
</dbReference>
<feature type="binding site" evidence="6">
    <location>
        <position position="180"/>
    </location>
    <ligand>
        <name>substrate</name>
    </ligand>
</feature>